<dbReference type="CDD" id="cd07717">
    <property type="entry name" value="RNaseZ_ZiPD-like_MBL-fold"/>
    <property type="match status" value="1"/>
</dbReference>
<keyword evidence="6 9" id="KW-0255">Endonuclease</keyword>
<reference evidence="11" key="1">
    <citation type="journal article" date="2020" name="mSystems">
        <title>Genome- and Community-Level Interaction Insights into Carbon Utilization and Element Cycling Functions of Hydrothermarchaeota in Hydrothermal Sediment.</title>
        <authorList>
            <person name="Zhou Z."/>
            <person name="Liu Y."/>
            <person name="Xu W."/>
            <person name="Pan J."/>
            <person name="Luo Z.H."/>
            <person name="Li M."/>
        </authorList>
    </citation>
    <scope>NUCLEOTIDE SEQUENCE [LARGE SCALE GENOMIC DNA]</scope>
    <source>
        <strain evidence="11">SpSt-648</strain>
    </source>
</reference>
<dbReference type="InterPro" id="IPR001279">
    <property type="entry name" value="Metallo-B-lactamas"/>
</dbReference>
<comment type="function">
    <text evidence="9">Zinc phosphodiesterase, which displays some tRNA 3'-processing endonuclease activity. Probably involved in tRNA maturation, by removing a 3'-trailer from precursor tRNA.</text>
</comment>
<comment type="subunit">
    <text evidence="2 9">Homodimer.</text>
</comment>
<dbReference type="Pfam" id="PF12706">
    <property type="entry name" value="Lactamase_B_2"/>
    <property type="match status" value="1"/>
</dbReference>
<evidence type="ECO:0000256" key="9">
    <source>
        <dbReference type="HAMAP-Rule" id="MF_01818"/>
    </source>
</evidence>
<keyword evidence="4 9" id="KW-0540">Nuclease</keyword>
<comment type="cofactor">
    <cofactor evidence="1">
        <name>Zn(2+)</name>
        <dbReference type="ChEBI" id="CHEBI:29105"/>
    </cofactor>
</comment>
<comment type="similarity">
    <text evidence="9">Belongs to the RNase Z family.</text>
</comment>
<keyword evidence="7 9" id="KW-0378">Hydrolase</keyword>
<dbReference type="Gene3D" id="3.60.15.10">
    <property type="entry name" value="Ribonuclease Z/Hydroxyacylglutathione hydrolase-like"/>
    <property type="match status" value="1"/>
</dbReference>
<sequence length="251" mass="28361">MNARIYFLGTGTAVPMKRGLPCIVLKIDSQIHVFDIGEGCQNRMFEIGLSAVKVKSIFISHLHGDHYLGLFGLLQSMNLLDKRDELQIISPGELENVIKSFINEKLLKLHYQLSFICLKDNLEIGNEKFRVKAFRVEHSVESYGFNVILGNGFKFTYTGDTLPIDRVVEESRGSNILIHEATFIKPDVAEAYEQKHSTAADAAIIASRAGVKKLILTHISPRYKDDSIVFYDAYRFFKNVVIAKDYLTIAI</sequence>
<evidence type="ECO:0000256" key="4">
    <source>
        <dbReference type="ARBA" id="ARBA00022722"/>
    </source>
</evidence>
<proteinExistence type="inferred from homology"/>
<evidence type="ECO:0000313" key="11">
    <source>
        <dbReference type="EMBL" id="HGQ73960.1"/>
    </source>
</evidence>
<keyword evidence="3 9" id="KW-0819">tRNA processing</keyword>
<comment type="catalytic activity">
    <reaction evidence="9">
        <text>Endonucleolytic cleavage of RNA, removing extra 3' nucleotides from tRNA precursor, generating 3' termini of tRNAs. A 3'-hydroxy group is left at the tRNA terminus and a 5'-phosphoryl group is left at the trailer molecule.</text>
        <dbReference type="EC" id="3.1.26.11"/>
    </reaction>
</comment>
<keyword evidence="5" id="KW-0479">Metal-binding</keyword>
<dbReference type="SUPFAM" id="SSF56281">
    <property type="entry name" value="Metallo-hydrolase/oxidoreductase"/>
    <property type="match status" value="1"/>
</dbReference>
<evidence type="ECO:0000256" key="8">
    <source>
        <dbReference type="ARBA" id="ARBA00022833"/>
    </source>
</evidence>
<evidence type="ECO:0000256" key="1">
    <source>
        <dbReference type="ARBA" id="ARBA00001947"/>
    </source>
</evidence>
<evidence type="ECO:0000256" key="2">
    <source>
        <dbReference type="ARBA" id="ARBA00011738"/>
    </source>
</evidence>
<dbReference type="GO" id="GO:0046872">
    <property type="term" value="F:metal ion binding"/>
    <property type="evidence" value="ECO:0007669"/>
    <property type="project" value="UniProtKB-KW"/>
</dbReference>
<keyword evidence="8" id="KW-0862">Zinc</keyword>
<evidence type="ECO:0000259" key="10">
    <source>
        <dbReference type="Pfam" id="PF12706"/>
    </source>
</evidence>
<feature type="domain" description="Metallo-beta-lactamase" evidence="10">
    <location>
        <begin position="50"/>
        <end position="219"/>
    </location>
</feature>
<dbReference type="GO" id="GO:0042781">
    <property type="term" value="F:3'-tRNA processing endoribonuclease activity"/>
    <property type="evidence" value="ECO:0007669"/>
    <property type="project" value="UniProtKB-UniRule"/>
</dbReference>
<accession>A0A7C4JLF3</accession>
<comment type="caution">
    <text evidence="9">Lacks conserved residue(s) required for the propagation of feature annotation.</text>
</comment>
<feature type="active site" description="Proton acceptor" evidence="9">
    <location>
        <position position="65"/>
    </location>
</feature>
<dbReference type="InterPro" id="IPR013471">
    <property type="entry name" value="RNase_Z/BN"/>
</dbReference>
<dbReference type="AlphaFoldDB" id="A0A7C4JLF3"/>
<dbReference type="InterPro" id="IPR036866">
    <property type="entry name" value="RibonucZ/Hydroxyglut_hydro"/>
</dbReference>
<name>A0A7C4JLF3_STAMA</name>
<dbReference type="PANTHER" id="PTHR46018:SF2">
    <property type="entry name" value="ZINC PHOSPHODIESTERASE ELAC PROTEIN 1"/>
    <property type="match status" value="1"/>
</dbReference>
<evidence type="ECO:0000256" key="6">
    <source>
        <dbReference type="ARBA" id="ARBA00022759"/>
    </source>
</evidence>
<gene>
    <name evidence="9" type="primary">rnz</name>
    <name evidence="11" type="ORF">ENU20_02655</name>
</gene>
<organism evidence="11">
    <name type="scientific">Staphylothermus marinus</name>
    <dbReference type="NCBI Taxonomy" id="2280"/>
    <lineage>
        <taxon>Archaea</taxon>
        <taxon>Thermoproteota</taxon>
        <taxon>Thermoprotei</taxon>
        <taxon>Desulfurococcales</taxon>
        <taxon>Desulfurococcaceae</taxon>
        <taxon>Staphylothermus</taxon>
    </lineage>
</organism>
<dbReference type="PANTHER" id="PTHR46018">
    <property type="entry name" value="ZINC PHOSPHODIESTERASE ELAC PROTEIN 1"/>
    <property type="match status" value="1"/>
</dbReference>
<protein>
    <recommendedName>
        <fullName evidence="9">Ribonuclease Z</fullName>
        <shortName evidence="9">RNase Z</shortName>
        <ecNumber evidence="9">3.1.26.11</ecNumber>
    </recommendedName>
    <alternativeName>
        <fullName evidence="9">tRNA 3 endonuclease</fullName>
    </alternativeName>
    <alternativeName>
        <fullName evidence="9">tRNase Z</fullName>
    </alternativeName>
</protein>
<evidence type="ECO:0000256" key="3">
    <source>
        <dbReference type="ARBA" id="ARBA00022694"/>
    </source>
</evidence>
<dbReference type="EC" id="3.1.26.11" evidence="9"/>
<dbReference type="HAMAP" id="MF_01818">
    <property type="entry name" value="RNase_Z_BN"/>
    <property type="match status" value="1"/>
</dbReference>
<dbReference type="EMBL" id="DTBP01000017">
    <property type="protein sequence ID" value="HGQ73960.1"/>
    <property type="molecule type" value="Genomic_DNA"/>
</dbReference>
<evidence type="ECO:0000256" key="5">
    <source>
        <dbReference type="ARBA" id="ARBA00022723"/>
    </source>
</evidence>
<comment type="caution">
    <text evidence="11">The sequence shown here is derived from an EMBL/GenBank/DDBJ whole genome shotgun (WGS) entry which is preliminary data.</text>
</comment>
<evidence type="ECO:0000256" key="7">
    <source>
        <dbReference type="ARBA" id="ARBA00022801"/>
    </source>
</evidence>